<keyword evidence="2" id="KW-1185">Reference proteome</keyword>
<protein>
    <recommendedName>
        <fullName evidence="3">DUF4336 domain-containing protein</fullName>
    </recommendedName>
</protein>
<proteinExistence type="predicted"/>
<dbReference type="RefSeq" id="WP_096056880.1">
    <property type="nucleotide sequence ID" value="NZ_CP023344.1"/>
</dbReference>
<dbReference type="PANTHER" id="PTHR33835:SF1">
    <property type="entry name" value="METALLO-BETA-LACTAMASE DOMAIN-CONTAINING PROTEIN"/>
    <property type="match status" value="1"/>
</dbReference>
<dbReference type="EMBL" id="CP023344">
    <property type="protein sequence ID" value="ATC65249.1"/>
    <property type="molecule type" value="Genomic_DNA"/>
</dbReference>
<name>A0A290Q9D3_9BACT</name>
<gene>
    <name evidence="1" type="ORF">CMV30_15525</name>
</gene>
<evidence type="ECO:0000313" key="2">
    <source>
        <dbReference type="Proteomes" id="UP000217265"/>
    </source>
</evidence>
<dbReference type="Gene3D" id="3.60.15.10">
    <property type="entry name" value="Ribonuclease Z/Hydroxyacylglutathione hydrolase-like"/>
    <property type="match status" value="1"/>
</dbReference>
<sequence>MPLELIADDVWTDHEPMRFAGLPLGRRVTAIRTQADEVVVFSPLSWSHARQAELEALGKVSLMVVPSRWHDRYFDQYMDKLPGCRFAGSAGVRANHESWNLVPLESCAETLREFEWYTLPGMPSVEETVFFHRPSRTLVLADVLFNLGLGETMTTRLLFRLAGIGPSPGPSRLEKFLIRDRRAFAEGWRRVLAWDVARIAVGHGQVIDREAKRVLREAYAYLL</sequence>
<dbReference type="SUPFAM" id="SSF56281">
    <property type="entry name" value="Metallo-hydrolase/oxidoreductase"/>
    <property type="match status" value="1"/>
</dbReference>
<dbReference type="InterPro" id="IPR025638">
    <property type="entry name" value="DUF4336"/>
</dbReference>
<dbReference type="Proteomes" id="UP000217265">
    <property type="component" value="Chromosome"/>
</dbReference>
<dbReference type="OrthoDB" id="450111at2"/>
<organism evidence="1 2">
    <name type="scientific">Nibricoccus aquaticus</name>
    <dbReference type="NCBI Taxonomy" id="2576891"/>
    <lineage>
        <taxon>Bacteria</taxon>
        <taxon>Pseudomonadati</taxon>
        <taxon>Verrucomicrobiota</taxon>
        <taxon>Opitutia</taxon>
        <taxon>Opitutales</taxon>
        <taxon>Opitutaceae</taxon>
        <taxon>Nibricoccus</taxon>
    </lineage>
</organism>
<evidence type="ECO:0008006" key="3">
    <source>
        <dbReference type="Google" id="ProtNLM"/>
    </source>
</evidence>
<accession>A0A290Q9D3</accession>
<dbReference type="PANTHER" id="PTHR33835">
    <property type="entry name" value="YALI0C07656P"/>
    <property type="match status" value="1"/>
</dbReference>
<dbReference type="InterPro" id="IPR036866">
    <property type="entry name" value="RibonucZ/Hydroxyglut_hydro"/>
</dbReference>
<reference evidence="1 2" key="1">
    <citation type="submission" date="2017-09" db="EMBL/GenBank/DDBJ databases">
        <title>Complete genome sequence of Verrucomicrobial strain HZ-65, isolated from freshwater.</title>
        <authorList>
            <person name="Choi A."/>
        </authorList>
    </citation>
    <scope>NUCLEOTIDE SEQUENCE [LARGE SCALE GENOMIC DNA]</scope>
    <source>
        <strain evidence="1 2">HZ-65</strain>
    </source>
</reference>
<evidence type="ECO:0000313" key="1">
    <source>
        <dbReference type="EMBL" id="ATC65249.1"/>
    </source>
</evidence>
<dbReference type="AlphaFoldDB" id="A0A290Q9D3"/>
<dbReference type="KEGG" id="vbh:CMV30_15525"/>